<dbReference type="Gene3D" id="1.20.1070.10">
    <property type="entry name" value="Rhodopsin 7-helix transmembrane proteins"/>
    <property type="match status" value="2"/>
</dbReference>
<dbReference type="Pfam" id="PF10324">
    <property type="entry name" value="7TM_GPCR_Srw"/>
    <property type="match status" value="1"/>
</dbReference>
<dbReference type="GO" id="GO:0016020">
    <property type="term" value="C:membrane"/>
    <property type="evidence" value="ECO:0007669"/>
    <property type="project" value="UniProtKB-SubCell"/>
</dbReference>
<dbReference type="PANTHER" id="PTHR46641">
    <property type="entry name" value="FMRFAMIDE RECEPTOR-RELATED"/>
    <property type="match status" value="1"/>
</dbReference>
<name>A0AAV2SZH8_CALDB</name>
<dbReference type="EMBL" id="CAXLJL010000001">
    <property type="protein sequence ID" value="CAL5129304.1"/>
    <property type="molecule type" value="Genomic_DNA"/>
</dbReference>
<comment type="subcellular location">
    <subcellularLocation>
        <location evidence="1">Membrane</location>
    </subcellularLocation>
</comment>
<accession>A0AAV2SZH8</accession>
<comment type="caution">
    <text evidence="7">The sequence shown here is derived from an EMBL/GenBank/DDBJ whole genome shotgun (WGS) entry which is preliminary data.</text>
</comment>
<evidence type="ECO:0000259" key="6">
    <source>
        <dbReference type="PROSITE" id="PS50262"/>
    </source>
</evidence>
<feature type="transmembrane region" description="Helical" evidence="5">
    <location>
        <begin position="452"/>
        <end position="477"/>
    </location>
</feature>
<organism evidence="7 8">
    <name type="scientific">Calicophoron daubneyi</name>
    <name type="common">Rumen fluke</name>
    <name type="synonym">Paramphistomum daubneyi</name>
    <dbReference type="NCBI Taxonomy" id="300641"/>
    <lineage>
        <taxon>Eukaryota</taxon>
        <taxon>Metazoa</taxon>
        <taxon>Spiralia</taxon>
        <taxon>Lophotrochozoa</taxon>
        <taxon>Platyhelminthes</taxon>
        <taxon>Trematoda</taxon>
        <taxon>Digenea</taxon>
        <taxon>Plagiorchiida</taxon>
        <taxon>Pronocephalata</taxon>
        <taxon>Paramphistomoidea</taxon>
        <taxon>Paramphistomidae</taxon>
        <taxon>Calicophoron</taxon>
    </lineage>
</organism>
<evidence type="ECO:0000313" key="8">
    <source>
        <dbReference type="Proteomes" id="UP001497525"/>
    </source>
</evidence>
<dbReference type="InterPro" id="IPR052954">
    <property type="entry name" value="GPCR-Ligand_Int"/>
</dbReference>
<dbReference type="PRINTS" id="PR00237">
    <property type="entry name" value="GPCRRHODOPSN"/>
</dbReference>
<sequence length="543" mass="61686">MSQSPDTICSMILQDNTLYALLNLNDSLLKQKFQNELNNSDDIHLIRDRIESQLAVKNPADYLLICQAMFLIYRFVPPIIFLIGTVGNVLAFTVLCRRSRFYPSTYVYLATLALTDEMVLCFGLLIRWTDRLTGKHLTDAHWILCKSVNFVGVTTSCMSVWIIVTVTVERALVVILPLRSSSHIRLKRSKIVIFCLTLILCLFASHFFVTVDLEPPDHEGVDPAGTLMYENPVMLQSRKNIAAPPEVNMKPKKLAASGTVLSCDFCSTYIMNGFKRAWTWIDATLYSYVPFVIITVFNIIILINIHEADKERASLIGSNRTGLSTKLARPLRRQTPIRDIWRRLFCRKKHRQGQPTIQKRCLSCAQSFPVEQFPSALPIPSVSRSPCTAQMHSQTSGHDIQQSHKWLDVPNERPVNFKFVDRNLNGVELKTSSVSTHSKKVSSNEMRQITPLLLLISGTFLITTAPVVVAKLIIGWANLSDIRTITQIELFDCIAEMLMYMNHAANFYLYMAVGTRFRREIRRMCSCGRGSERGKRRTATVLK</sequence>
<dbReference type="PANTHER" id="PTHR46641:SF25">
    <property type="entry name" value="CNMAMIDE RECEPTOR-RELATED"/>
    <property type="match status" value="1"/>
</dbReference>
<dbReference type="Pfam" id="PF00001">
    <property type="entry name" value="7tm_1"/>
    <property type="match status" value="1"/>
</dbReference>
<dbReference type="Proteomes" id="UP001497525">
    <property type="component" value="Unassembled WGS sequence"/>
</dbReference>
<feature type="transmembrane region" description="Helical" evidence="5">
    <location>
        <begin position="497"/>
        <end position="514"/>
    </location>
</feature>
<dbReference type="InterPro" id="IPR017452">
    <property type="entry name" value="GPCR_Rhodpsn_7TM"/>
</dbReference>
<proteinExistence type="predicted"/>
<dbReference type="GO" id="GO:0008528">
    <property type="term" value="F:G protein-coupled peptide receptor activity"/>
    <property type="evidence" value="ECO:0007669"/>
    <property type="project" value="InterPro"/>
</dbReference>
<evidence type="ECO:0000256" key="5">
    <source>
        <dbReference type="SAM" id="Phobius"/>
    </source>
</evidence>
<dbReference type="PROSITE" id="PS50262">
    <property type="entry name" value="G_PROTEIN_RECEP_F1_2"/>
    <property type="match status" value="1"/>
</dbReference>
<dbReference type="AlphaFoldDB" id="A0AAV2SZH8"/>
<evidence type="ECO:0000256" key="4">
    <source>
        <dbReference type="ARBA" id="ARBA00023136"/>
    </source>
</evidence>
<feature type="transmembrane region" description="Helical" evidence="5">
    <location>
        <begin position="191"/>
        <end position="209"/>
    </location>
</feature>
<dbReference type="InterPro" id="IPR019427">
    <property type="entry name" value="7TM_GPCR_serpentine_rcpt_Srw"/>
</dbReference>
<protein>
    <recommendedName>
        <fullName evidence="6">G-protein coupled receptors family 1 profile domain-containing protein</fullName>
    </recommendedName>
</protein>
<feature type="transmembrane region" description="Helical" evidence="5">
    <location>
        <begin position="285"/>
        <end position="305"/>
    </location>
</feature>
<feature type="transmembrane region" description="Helical" evidence="5">
    <location>
        <begin position="71"/>
        <end position="95"/>
    </location>
</feature>
<evidence type="ECO:0000313" key="7">
    <source>
        <dbReference type="EMBL" id="CAL5129304.1"/>
    </source>
</evidence>
<evidence type="ECO:0000256" key="1">
    <source>
        <dbReference type="ARBA" id="ARBA00004370"/>
    </source>
</evidence>
<gene>
    <name evidence="7" type="ORF">CDAUBV1_LOCUS243</name>
</gene>
<keyword evidence="4 5" id="KW-0472">Membrane</keyword>
<keyword evidence="3 5" id="KW-1133">Transmembrane helix</keyword>
<evidence type="ECO:0000256" key="2">
    <source>
        <dbReference type="ARBA" id="ARBA00022692"/>
    </source>
</evidence>
<reference evidence="7" key="1">
    <citation type="submission" date="2024-06" db="EMBL/GenBank/DDBJ databases">
        <authorList>
            <person name="Liu X."/>
            <person name="Lenzi L."/>
            <person name="Haldenby T S."/>
            <person name="Uol C."/>
        </authorList>
    </citation>
    <scope>NUCLEOTIDE SEQUENCE</scope>
</reference>
<feature type="domain" description="G-protein coupled receptors family 1 profile" evidence="6">
    <location>
        <begin position="87"/>
        <end position="510"/>
    </location>
</feature>
<dbReference type="SUPFAM" id="SSF81321">
    <property type="entry name" value="Family A G protein-coupled receptor-like"/>
    <property type="match status" value="1"/>
</dbReference>
<dbReference type="InterPro" id="IPR000276">
    <property type="entry name" value="GPCR_Rhodpsn"/>
</dbReference>
<evidence type="ECO:0000256" key="3">
    <source>
        <dbReference type="ARBA" id="ARBA00022989"/>
    </source>
</evidence>
<keyword evidence="2 5" id="KW-0812">Transmembrane</keyword>
<feature type="transmembrane region" description="Helical" evidence="5">
    <location>
        <begin position="107"/>
        <end position="128"/>
    </location>
</feature>